<evidence type="ECO:0000313" key="8">
    <source>
        <dbReference type="Proteomes" id="UP000094527"/>
    </source>
</evidence>
<dbReference type="PANTHER" id="PTHR46569">
    <property type="entry name" value="E3 UBIQUITIN-PROTEIN LIGASE TRAIP"/>
    <property type="match status" value="1"/>
</dbReference>
<dbReference type="GO" id="GO:0061630">
    <property type="term" value="F:ubiquitin protein ligase activity"/>
    <property type="evidence" value="ECO:0007669"/>
    <property type="project" value="TreeGrafter"/>
</dbReference>
<evidence type="ECO:0000259" key="6">
    <source>
        <dbReference type="PROSITE" id="PS50089"/>
    </source>
</evidence>
<reference evidence="7 8" key="1">
    <citation type="journal article" date="2016" name="Genome Biol. Evol.">
        <title>Gene Family Evolution Reflects Adaptation to Soil Environmental Stressors in the Genome of the Collembolan Orchesella cincta.</title>
        <authorList>
            <person name="Faddeeva-Vakhrusheva A."/>
            <person name="Derks M.F."/>
            <person name="Anvar S.Y."/>
            <person name="Agamennone V."/>
            <person name="Suring W."/>
            <person name="Smit S."/>
            <person name="van Straalen N.M."/>
            <person name="Roelofs D."/>
        </authorList>
    </citation>
    <scope>NUCLEOTIDE SEQUENCE [LARGE SCALE GENOMIC DNA]</scope>
    <source>
        <tissue evidence="7">Mixed pool</tissue>
    </source>
</reference>
<feature type="compositionally biased region" description="Low complexity" evidence="5">
    <location>
        <begin position="81"/>
        <end position="99"/>
    </location>
</feature>
<dbReference type="GO" id="GO:0008270">
    <property type="term" value="F:zinc ion binding"/>
    <property type="evidence" value="ECO:0007669"/>
    <property type="project" value="UniProtKB-KW"/>
</dbReference>
<dbReference type="Gene3D" id="3.30.40.10">
    <property type="entry name" value="Zinc/RING finger domain, C3HC4 (zinc finger)"/>
    <property type="match status" value="1"/>
</dbReference>
<evidence type="ECO:0000256" key="1">
    <source>
        <dbReference type="ARBA" id="ARBA00022723"/>
    </source>
</evidence>
<dbReference type="PROSITE" id="PS50089">
    <property type="entry name" value="ZF_RING_2"/>
    <property type="match status" value="1"/>
</dbReference>
<accession>A0A1D2MX12</accession>
<keyword evidence="2 4" id="KW-0863">Zinc-finger</keyword>
<dbReference type="InterPro" id="IPR001841">
    <property type="entry name" value="Znf_RING"/>
</dbReference>
<dbReference type="PANTHER" id="PTHR46569:SF1">
    <property type="entry name" value="E3 UBIQUITIN-PROTEIN LIGASE RFWD3-RELATED"/>
    <property type="match status" value="1"/>
</dbReference>
<dbReference type="InterPro" id="IPR052639">
    <property type="entry name" value="TRAIP_ubiq-protein_ligase"/>
</dbReference>
<dbReference type="Pfam" id="PF00097">
    <property type="entry name" value="zf-C3HC4"/>
    <property type="match status" value="1"/>
</dbReference>
<sequence>MTMSSKEEFFCSLCLDVTSENSKDDYFVSTECGHLFHYECLVPAYNNGYRTCPICRDQLKLDKLRKLFGIQVKRTPKRSNTAQSQTATTSKDSSAAVVK</sequence>
<evidence type="ECO:0000256" key="5">
    <source>
        <dbReference type="SAM" id="MobiDB-lite"/>
    </source>
</evidence>
<dbReference type="SUPFAM" id="SSF57850">
    <property type="entry name" value="RING/U-box"/>
    <property type="match status" value="1"/>
</dbReference>
<name>A0A1D2MX12_ORCCI</name>
<dbReference type="OrthoDB" id="6573118at2759"/>
<dbReference type="GO" id="GO:0090734">
    <property type="term" value="C:site of DNA damage"/>
    <property type="evidence" value="ECO:0007669"/>
    <property type="project" value="TreeGrafter"/>
</dbReference>
<feature type="domain" description="RING-type" evidence="6">
    <location>
        <begin position="11"/>
        <end position="56"/>
    </location>
</feature>
<dbReference type="GO" id="GO:0031297">
    <property type="term" value="P:replication fork processing"/>
    <property type="evidence" value="ECO:0007669"/>
    <property type="project" value="TreeGrafter"/>
</dbReference>
<gene>
    <name evidence="7" type="ORF">Ocin01_09180</name>
</gene>
<evidence type="ECO:0000256" key="2">
    <source>
        <dbReference type="ARBA" id="ARBA00022771"/>
    </source>
</evidence>
<organism evidence="7 8">
    <name type="scientific">Orchesella cincta</name>
    <name type="common">Springtail</name>
    <name type="synonym">Podura cincta</name>
    <dbReference type="NCBI Taxonomy" id="48709"/>
    <lineage>
        <taxon>Eukaryota</taxon>
        <taxon>Metazoa</taxon>
        <taxon>Ecdysozoa</taxon>
        <taxon>Arthropoda</taxon>
        <taxon>Hexapoda</taxon>
        <taxon>Collembola</taxon>
        <taxon>Entomobryomorpha</taxon>
        <taxon>Entomobryoidea</taxon>
        <taxon>Orchesellidae</taxon>
        <taxon>Orchesellinae</taxon>
        <taxon>Orchesella</taxon>
    </lineage>
</organism>
<evidence type="ECO:0000256" key="3">
    <source>
        <dbReference type="ARBA" id="ARBA00022833"/>
    </source>
</evidence>
<evidence type="ECO:0000256" key="4">
    <source>
        <dbReference type="PROSITE-ProRule" id="PRU00175"/>
    </source>
</evidence>
<feature type="region of interest" description="Disordered" evidence="5">
    <location>
        <begin position="75"/>
        <end position="99"/>
    </location>
</feature>
<dbReference type="EMBL" id="LJIJ01000437">
    <property type="protein sequence ID" value="ODM97498.1"/>
    <property type="molecule type" value="Genomic_DNA"/>
</dbReference>
<dbReference type="Proteomes" id="UP000094527">
    <property type="component" value="Unassembled WGS sequence"/>
</dbReference>
<keyword evidence="3" id="KW-0862">Zinc</keyword>
<comment type="caution">
    <text evidence="7">The sequence shown here is derived from an EMBL/GenBank/DDBJ whole genome shotgun (WGS) entry which is preliminary data.</text>
</comment>
<dbReference type="InterPro" id="IPR013083">
    <property type="entry name" value="Znf_RING/FYVE/PHD"/>
</dbReference>
<protein>
    <submittedName>
        <fullName evidence="7">E3 ubiquitin-protein ligase TRIM21</fullName>
    </submittedName>
</protein>
<keyword evidence="8" id="KW-1185">Reference proteome</keyword>
<proteinExistence type="predicted"/>
<dbReference type="GO" id="GO:0005634">
    <property type="term" value="C:nucleus"/>
    <property type="evidence" value="ECO:0007669"/>
    <property type="project" value="TreeGrafter"/>
</dbReference>
<keyword evidence="1" id="KW-0479">Metal-binding</keyword>
<evidence type="ECO:0000313" key="7">
    <source>
        <dbReference type="EMBL" id="ODM97498.1"/>
    </source>
</evidence>
<dbReference type="AlphaFoldDB" id="A0A1D2MX12"/>
<dbReference type="SMART" id="SM00184">
    <property type="entry name" value="RING"/>
    <property type="match status" value="1"/>
</dbReference>
<dbReference type="InterPro" id="IPR018957">
    <property type="entry name" value="Znf_C3HC4_RING-type"/>
</dbReference>
<dbReference type="GO" id="GO:0016567">
    <property type="term" value="P:protein ubiquitination"/>
    <property type="evidence" value="ECO:0007669"/>
    <property type="project" value="TreeGrafter"/>
</dbReference>